<comment type="caution">
    <text evidence="15">The sequence shown here is derived from an EMBL/GenBank/DDBJ whole genome shotgun (WGS) entry which is preliminary data.</text>
</comment>
<evidence type="ECO:0000256" key="6">
    <source>
        <dbReference type="ARBA" id="ARBA00022840"/>
    </source>
</evidence>
<dbReference type="Pfam" id="PF00176">
    <property type="entry name" value="SNF2-rel_dom"/>
    <property type="match status" value="1"/>
</dbReference>
<dbReference type="PANTHER" id="PTHR45623">
    <property type="entry name" value="CHROMODOMAIN-HELICASE-DNA-BINDING PROTEIN 3-RELATED-RELATED"/>
    <property type="match status" value="1"/>
</dbReference>
<feature type="region of interest" description="Disordered" evidence="11">
    <location>
        <begin position="1364"/>
        <end position="1429"/>
    </location>
</feature>
<keyword evidence="5" id="KW-0378">Hydrolase</keyword>
<accession>A0ABR2YI78</accession>
<dbReference type="PROSITE" id="PS51194">
    <property type="entry name" value="HELICASE_CTER"/>
    <property type="match status" value="1"/>
</dbReference>
<dbReference type="PROSITE" id="PS00598">
    <property type="entry name" value="CHROMO_1"/>
    <property type="match status" value="1"/>
</dbReference>
<feature type="compositionally biased region" description="Acidic residues" evidence="11">
    <location>
        <begin position="66"/>
        <end position="84"/>
    </location>
</feature>
<dbReference type="Pfam" id="PF13907">
    <property type="entry name" value="CHD1-like_C"/>
    <property type="match status" value="1"/>
</dbReference>
<feature type="compositionally biased region" description="Basic residues" evidence="11">
    <location>
        <begin position="1097"/>
        <end position="1115"/>
    </location>
</feature>
<dbReference type="SMART" id="SM00298">
    <property type="entry name" value="CHROMO"/>
    <property type="match status" value="2"/>
</dbReference>
<comment type="subcellular location">
    <subcellularLocation>
        <location evidence="1">Nucleus</location>
    </subcellularLocation>
</comment>
<evidence type="ECO:0000256" key="2">
    <source>
        <dbReference type="ARBA" id="ARBA00007025"/>
    </source>
</evidence>
<organism evidence="15 16">
    <name type="scientific">Coccomyxa subellipsoidea</name>
    <dbReference type="NCBI Taxonomy" id="248742"/>
    <lineage>
        <taxon>Eukaryota</taxon>
        <taxon>Viridiplantae</taxon>
        <taxon>Chlorophyta</taxon>
        <taxon>core chlorophytes</taxon>
        <taxon>Trebouxiophyceae</taxon>
        <taxon>Trebouxiophyceae incertae sedis</taxon>
        <taxon>Coccomyxaceae</taxon>
        <taxon>Coccomyxa</taxon>
    </lineage>
</organism>
<feature type="region of interest" description="Disordered" evidence="11">
    <location>
        <begin position="148"/>
        <end position="173"/>
    </location>
</feature>
<evidence type="ECO:0000256" key="10">
    <source>
        <dbReference type="ARBA" id="ARBA00023242"/>
    </source>
</evidence>
<dbReference type="InterPro" id="IPR001650">
    <property type="entry name" value="Helicase_C-like"/>
</dbReference>
<dbReference type="PANTHER" id="PTHR45623:SF14">
    <property type="entry name" value="CHROMODOMAIN-HELICASE-DNA-BINDING PROTEIN 1"/>
    <property type="match status" value="1"/>
</dbReference>
<keyword evidence="3" id="KW-0677">Repeat</keyword>
<dbReference type="InterPro" id="IPR002464">
    <property type="entry name" value="DNA/RNA_helicase_DEAH_CS"/>
</dbReference>
<dbReference type="SUPFAM" id="SSF52540">
    <property type="entry name" value="P-loop containing nucleoside triphosphate hydrolases"/>
    <property type="match status" value="2"/>
</dbReference>
<dbReference type="SMART" id="SM00487">
    <property type="entry name" value="DEXDc"/>
    <property type="match status" value="1"/>
</dbReference>
<feature type="compositionally biased region" description="Basic and acidic residues" evidence="11">
    <location>
        <begin position="1531"/>
        <end position="1541"/>
    </location>
</feature>
<keyword evidence="4" id="KW-0547">Nucleotide-binding</keyword>
<dbReference type="CDD" id="cd18793">
    <property type="entry name" value="SF2_C_SNF"/>
    <property type="match status" value="1"/>
</dbReference>
<keyword evidence="8" id="KW-0238">DNA-binding</keyword>
<evidence type="ECO:0000256" key="7">
    <source>
        <dbReference type="ARBA" id="ARBA00023015"/>
    </source>
</evidence>
<evidence type="ECO:0000256" key="8">
    <source>
        <dbReference type="ARBA" id="ARBA00023125"/>
    </source>
</evidence>
<dbReference type="Gene3D" id="2.40.50.40">
    <property type="match status" value="2"/>
</dbReference>
<keyword evidence="16" id="KW-1185">Reference proteome</keyword>
<feature type="compositionally biased region" description="Basic residues" evidence="11">
    <location>
        <begin position="1400"/>
        <end position="1409"/>
    </location>
</feature>
<name>A0ABR2YI78_9CHLO</name>
<feature type="domain" description="Helicase ATP-binding" evidence="13">
    <location>
        <begin position="502"/>
        <end position="674"/>
    </location>
</feature>
<feature type="compositionally biased region" description="Acidic residues" evidence="11">
    <location>
        <begin position="151"/>
        <end position="162"/>
    </location>
</feature>
<gene>
    <name evidence="15" type="ORF">WJX75_008070</name>
</gene>
<dbReference type="InterPro" id="IPR027417">
    <property type="entry name" value="P-loop_NTPase"/>
</dbReference>
<dbReference type="InterPro" id="IPR049730">
    <property type="entry name" value="SNF2/RAD54-like_C"/>
</dbReference>
<dbReference type="Proteomes" id="UP001491310">
    <property type="component" value="Unassembled WGS sequence"/>
</dbReference>
<dbReference type="Pfam" id="PF00385">
    <property type="entry name" value="Chromo"/>
    <property type="match status" value="2"/>
</dbReference>
<dbReference type="InterPro" id="IPR056302">
    <property type="entry name" value="CHD1-2/Hrp3_HTH"/>
</dbReference>
<evidence type="ECO:0000259" key="13">
    <source>
        <dbReference type="PROSITE" id="PS51192"/>
    </source>
</evidence>
<evidence type="ECO:0000256" key="9">
    <source>
        <dbReference type="ARBA" id="ARBA00023163"/>
    </source>
</evidence>
<evidence type="ECO:0000259" key="14">
    <source>
        <dbReference type="PROSITE" id="PS51194"/>
    </source>
</evidence>
<keyword evidence="6" id="KW-0067">ATP-binding</keyword>
<dbReference type="PROSITE" id="PS00690">
    <property type="entry name" value="DEAH_ATP_HELICASE"/>
    <property type="match status" value="1"/>
</dbReference>
<evidence type="ECO:0000256" key="4">
    <source>
        <dbReference type="ARBA" id="ARBA00022741"/>
    </source>
</evidence>
<comment type="similarity">
    <text evidence="2">Belongs to the SNF2/RAD54 helicase family.</text>
</comment>
<dbReference type="InterPro" id="IPR023779">
    <property type="entry name" value="Chromodomain_CS"/>
</dbReference>
<dbReference type="CDD" id="cd18659">
    <property type="entry name" value="CD2_tandem"/>
    <property type="match status" value="1"/>
</dbReference>
<dbReference type="InterPro" id="IPR000953">
    <property type="entry name" value="Chromo/chromo_shadow_dom"/>
</dbReference>
<evidence type="ECO:0000259" key="12">
    <source>
        <dbReference type="PROSITE" id="PS50013"/>
    </source>
</evidence>
<keyword evidence="7" id="KW-0805">Transcription regulation</keyword>
<feature type="compositionally biased region" description="Basic and acidic residues" evidence="11">
    <location>
        <begin position="1600"/>
        <end position="1612"/>
    </location>
</feature>
<dbReference type="PROSITE" id="PS50013">
    <property type="entry name" value="CHROMO_2"/>
    <property type="match status" value="2"/>
</dbReference>
<reference evidence="15 16" key="1">
    <citation type="journal article" date="2024" name="Nat. Commun.">
        <title>Phylogenomics reveals the evolutionary origins of lichenization in chlorophyte algae.</title>
        <authorList>
            <person name="Puginier C."/>
            <person name="Libourel C."/>
            <person name="Otte J."/>
            <person name="Skaloud P."/>
            <person name="Haon M."/>
            <person name="Grisel S."/>
            <person name="Petersen M."/>
            <person name="Berrin J.G."/>
            <person name="Delaux P.M."/>
            <person name="Dal Grande F."/>
            <person name="Keller J."/>
        </authorList>
    </citation>
    <scope>NUCLEOTIDE SEQUENCE [LARGE SCALE GENOMIC DNA]</scope>
    <source>
        <strain evidence="15 16">SAG 216-7</strain>
    </source>
</reference>
<feature type="region of interest" description="Disordered" evidence="11">
    <location>
        <begin position="222"/>
        <end position="285"/>
    </location>
</feature>
<evidence type="ECO:0000313" key="15">
    <source>
        <dbReference type="EMBL" id="KAK9905879.1"/>
    </source>
</evidence>
<evidence type="ECO:0000313" key="16">
    <source>
        <dbReference type="Proteomes" id="UP001491310"/>
    </source>
</evidence>
<feature type="domain" description="Chromo" evidence="12">
    <location>
        <begin position="305"/>
        <end position="376"/>
    </location>
</feature>
<feature type="compositionally biased region" description="Basic and acidic residues" evidence="11">
    <location>
        <begin position="1410"/>
        <end position="1422"/>
    </location>
</feature>
<evidence type="ECO:0000256" key="1">
    <source>
        <dbReference type="ARBA" id="ARBA00004123"/>
    </source>
</evidence>
<dbReference type="InterPro" id="IPR014001">
    <property type="entry name" value="Helicase_ATP-bd"/>
</dbReference>
<dbReference type="InterPro" id="IPR016197">
    <property type="entry name" value="Chromo-like_dom_sf"/>
</dbReference>
<dbReference type="PROSITE" id="PS51192">
    <property type="entry name" value="HELICASE_ATP_BIND_1"/>
    <property type="match status" value="1"/>
</dbReference>
<feature type="domain" description="Helicase C-terminal" evidence="14">
    <location>
        <begin position="805"/>
        <end position="961"/>
    </location>
</feature>
<dbReference type="Pfam" id="PF00271">
    <property type="entry name" value="Helicase_C"/>
    <property type="match status" value="1"/>
</dbReference>
<evidence type="ECO:0000256" key="5">
    <source>
        <dbReference type="ARBA" id="ARBA00022801"/>
    </source>
</evidence>
<feature type="region of interest" description="Disordered" evidence="11">
    <location>
        <begin position="1084"/>
        <end position="1127"/>
    </location>
</feature>
<sequence length="1612" mass="180782">MQGAGGNLQQTLDPQAQLRYAAALGGYLPHNQFAVPPHQAYGNVIPHVNEPPPARNSTHDGRYYEDDIPDGEGGLDVDDSGDEDYGPHSRQPMGATQGTRPAQRRAALQDSEDEDSAMAQRLQAEYNGSGARPRRAAASVAKRRLASVVASEDEEDAEEEPVQNDRYAGHAASYGQQAYGDAYGQAYRQQPALHQEQDYEMAQRAALGLRGRPAKADHFQFAPEAHAPVPAPAPKRRKTSYYEEDDDDDVPRKGRRSQSKVSYTDEGGHGGNSDFEDSEAERRERAKLQKEIVPAFMDSHEGLDDEVERVLGYRDMEGVEPFPGDPWATREFHVKWKRWSYIHCSWDTRETLSQLGGYKRLVNYMKRTDEQKAARQWLAPEEAELQDVERQMEEELVLQHMHVERVIAQRADPDGTPRYLVKWRGLPYGECTWENFQDIFKAEGQQCVDQFQEREARLIEGVRGLEAQRRASEGMRALLQQPDFLRAGQLRDYQLEGLNWLIYSWMQNNNCILADEMGLGKTIQCVSFIGYLALWQQIAGPYLVVVPLSTVPNWIKEFRKWLPQVNALVYVGDSKSREVIRAFEFYTGKRSGRMYKFDVLITTFELVLKDAAVLSEIKWSYLVVDEAHRLKNNESALYRELATWQFKNKLLVTGTPLQNSMKELWALLHFLEPQKFPNAEDFDSRHSLKKAEELTQLHTELRPHLLRRVIKDVEKSLPPKNERILRVAMSPLQKQYYKWILTRNFKELNKGTKGGGQISLLNIITELKKCCNHPFLFESAESDFRGSDDSKAVDRLVVSAGKMVLLDKLMRRLKETGHRVLIFSQMVRMLDIISDYMRLRGFQHQRLDGSTPAAQRHQAMEHFNAPGSTDFAFLLSTRAGGLGINLATADTVIIFDSDWNPQNDLQAMSRAHRIGQTETVNIYRFLTSGSVEEDILERAKQKMVLDHLVIQRMDTSGRTVLDPRSAAASAKQMFGKDELTAILRFGAEELFKEDEGTKEAKNHQLLTEDIDSILARAEVVNETDATHADAGGELLNAFNVATFKSEEDDAAFWNRLIPTKERAPSEEPEQLGIRAARLKTVDDGARRAQQEGLANGKAKKVKSKRGAKGAGTRRRGGTDVAVGSEAGPPVAGALLRVDMWPADNSMAGNATPEQEEDWPRALNRREATAFVRGVKHYGLESRLPEIAAEVGPTLETAPSAAQRALWAGFLRACERVERDAAMAGEDPNTAVLDWFGVSVKVAEIPAHLQRMKTLARKIEAVGPEAHKVFRLDAVAVTLPKWARMCDWTPHDDAMLLLGIYWHGLGHWDQLAGDLRLGLGAKLEAAATEKRGKNYEAPEDHRMLPKGSQLETRAVALLKKLQTSNQQPLTFGGKGRSGRAPSARTPARGVAAAFADGPAPTKRRGSHSHAHAGDATERMRSHSEASTPSKKWEGMLGEDVMLHVKKLRLLQKRGDDIPKDKAIEKTRKYLTVVGNAIADLCARAGAGMLSGCRLPAEELHPKLWQFVARFTENNLDGENLARIYSRVSKGHGGRDAAVDRDAAPAGPSRGVEAADDDDYGAAADGRRRSYSEAGTDDRRQQWDEDGGYYQEPSPKGHHPARRDWDRERQRGWD</sequence>
<dbReference type="InterPro" id="IPR038718">
    <property type="entry name" value="SNF2-like_sf"/>
</dbReference>
<feature type="domain" description="Chromo" evidence="12">
    <location>
        <begin position="401"/>
        <end position="463"/>
    </location>
</feature>
<dbReference type="CDD" id="cd18660">
    <property type="entry name" value="CD1_tandem"/>
    <property type="match status" value="1"/>
</dbReference>
<dbReference type="InterPro" id="IPR000330">
    <property type="entry name" value="SNF2_N"/>
</dbReference>
<keyword evidence="9" id="KW-0804">Transcription</keyword>
<evidence type="ECO:0000256" key="11">
    <source>
        <dbReference type="SAM" id="MobiDB-lite"/>
    </source>
</evidence>
<feature type="compositionally biased region" description="Basic and acidic residues" evidence="11">
    <location>
        <begin position="1563"/>
        <end position="1581"/>
    </location>
</feature>
<dbReference type="Gene3D" id="1.10.10.60">
    <property type="entry name" value="Homeodomain-like"/>
    <property type="match status" value="1"/>
</dbReference>
<dbReference type="Gene3D" id="3.40.50.300">
    <property type="entry name" value="P-loop containing nucleotide triphosphate hydrolases"/>
    <property type="match status" value="1"/>
</dbReference>
<dbReference type="SMART" id="SM00490">
    <property type="entry name" value="HELICc"/>
    <property type="match status" value="1"/>
</dbReference>
<dbReference type="InterPro" id="IPR025260">
    <property type="entry name" value="CHD1-like_C"/>
</dbReference>
<dbReference type="SMART" id="SM01176">
    <property type="entry name" value="DUF4208"/>
    <property type="match status" value="1"/>
</dbReference>
<dbReference type="InterPro" id="IPR023780">
    <property type="entry name" value="Chromo_domain"/>
</dbReference>
<dbReference type="SUPFAM" id="SSF54160">
    <property type="entry name" value="Chromo domain-like"/>
    <property type="match status" value="2"/>
</dbReference>
<feature type="region of interest" description="Disordered" evidence="11">
    <location>
        <begin position="1529"/>
        <end position="1612"/>
    </location>
</feature>
<proteinExistence type="inferred from homology"/>
<keyword evidence="10" id="KW-0539">Nucleus</keyword>
<dbReference type="EMBL" id="JALJOT010000011">
    <property type="protein sequence ID" value="KAK9905879.1"/>
    <property type="molecule type" value="Genomic_DNA"/>
</dbReference>
<dbReference type="Gene3D" id="3.40.50.10810">
    <property type="entry name" value="Tandem AAA-ATPase domain"/>
    <property type="match status" value="1"/>
</dbReference>
<dbReference type="Pfam" id="PF23588">
    <property type="entry name" value="HTH_CHD1_Hrp3"/>
    <property type="match status" value="1"/>
</dbReference>
<feature type="region of interest" description="Disordered" evidence="11">
    <location>
        <begin position="44"/>
        <end position="118"/>
    </location>
</feature>
<evidence type="ECO:0000256" key="3">
    <source>
        <dbReference type="ARBA" id="ARBA00022737"/>
    </source>
</evidence>
<protein>
    <submittedName>
        <fullName evidence="15">Uncharacterized protein</fullName>
    </submittedName>
</protein>